<dbReference type="Proteomes" id="UP000716595">
    <property type="component" value="Unassembled WGS sequence"/>
</dbReference>
<comment type="caution">
    <text evidence="4">The sequence shown here is derived from an EMBL/GenBank/DDBJ whole genome shotgun (WGS) entry which is preliminary data.</text>
</comment>
<dbReference type="GO" id="GO:0046790">
    <property type="term" value="F:virion binding"/>
    <property type="evidence" value="ECO:0007669"/>
    <property type="project" value="TreeGrafter"/>
</dbReference>
<gene>
    <name evidence="4" type="primary">SIGLEC1_1</name>
    <name evidence="4" type="ORF">FQV12_0014625</name>
</gene>
<dbReference type="GO" id="GO:0005769">
    <property type="term" value="C:early endosome"/>
    <property type="evidence" value="ECO:0007669"/>
    <property type="project" value="TreeGrafter"/>
</dbReference>
<feature type="non-terminal residue" evidence="4">
    <location>
        <position position="585"/>
    </location>
</feature>
<dbReference type="InterPro" id="IPR007110">
    <property type="entry name" value="Ig-like_dom"/>
</dbReference>
<reference evidence="4" key="1">
    <citation type="journal article" date="2019" name="Gigascience">
        <title>High-coverage genomes to elucidate the evolution of penguins.</title>
        <authorList>
            <person name="Pan H."/>
            <person name="Cole T.L."/>
            <person name="Bi X."/>
            <person name="Fang M."/>
            <person name="Zhou C."/>
            <person name="Yang Z."/>
            <person name="Ksepka D.T."/>
            <person name="Hart T."/>
            <person name="Bouzat J.L."/>
            <person name="Argilla L.S."/>
            <person name="Bertelsen M.F."/>
            <person name="Boersma P.D."/>
            <person name="Bost C.A."/>
            <person name="Cherel Y."/>
            <person name="Dann P."/>
            <person name="Fiddaman S.R."/>
            <person name="Howard P."/>
            <person name="Labuschagne K."/>
            <person name="Mattern T."/>
            <person name="Miller G."/>
            <person name="Parker P."/>
            <person name="Phillips R.A."/>
            <person name="Quillfeldt P."/>
            <person name="Ryan P.G."/>
            <person name="Taylor H."/>
            <person name="Thompson D.R."/>
            <person name="Young M.J."/>
            <person name="Ellegaard M.R."/>
            <person name="Gilbert M.T.P."/>
            <person name="Sinding M.S."/>
            <person name="Pacheco G."/>
            <person name="Shepherd L.D."/>
            <person name="Tennyson A.J.D."/>
            <person name="Grosser S."/>
            <person name="Kay E."/>
            <person name="Nupen L.J."/>
            <person name="Ellenberg U."/>
            <person name="Houston D.M."/>
            <person name="Reeve A.H."/>
            <person name="Johnson K."/>
            <person name="Masello J.F."/>
            <person name="Stracke T."/>
            <person name="McKinlay B."/>
            <person name="Borboroglu P.G."/>
            <person name="Zhang D.X."/>
            <person name="Zhang G."/>
        </authorList>
    </citation>
    <scope>NUCLEOTIDE SEQUENCE</scope>
    <source>
        <strain evidence="4">RH 110-1</strain>
    </source>
</reference>
<dbReference type="EMBL" id="VULL01000981">
    <property type="protein sequence ID" value="KAF1651519.1"/>
    <property type="molecule type" value="Genomic_DNA"/>
</dbReference>
<feature type="non-terminal residue" evidence="4">
    <location>
        <position position="1"/>
    </location>
</feature>
<dbReference type="GO" id="GO:0075512">
    <property type="term" value="P:clathrin-dependent endocytosis of virus by host cell"/>
    <property type="evidence" value="ECO:0007669"/>
    <property type="project" value="TreeGrafter"/>
</dbReference>
<dbReference type="GO" id="GO:0005770">
    <property type="term" value="C:late endosome"/>
    <property type="evidence" value="ECO:0007669"/>
    <property type="project" value="TreeGrafter"/>
</dbReference>
<dbReference type="PANTHER" id="PTHR47243">
    <property type="entry name" value="SIALOADHESIN"/>
    <property type="match status" value="1"/>
</dbReference>
<dbReference type="Pfam" id="PF13895">
    <property type="entry name" value="Ig_2"/>
    <property type="match status" value="2"/>
</dbReference>
<dbReference type="PANTHER" id="PTHR47243:SF1">
    <property type="entry name" value="SIALOADHESIN"/>
    <property type="match status" value="1"/>
</dbReference>
<feature type="domain" description="Ig-like" evidence="3">
    <location>
        <begin position="206"/>
        <end position="298"/>
    </location>
</feature>
<protein>
    <submittedName>
        <fullName evidence="4">Sialoadhesin</fullName>
    </submittedName>
</protein>
<dbReference type="SMART" id="SM00409">
    <property type="entry name" value="IG"/>
    <property type="match status" value="5"/>
</dbReference>
<keyword evidence="5" id="KW-1185">Reference proteome</keyword>
<feature type="region of interest" description="Disordered" evidence="1">
    <location>
        <begin position="406"/>
        <end position="428"/>
    </location>
</feature>
<evidence type="ECO:0000259" key="3">
    <source>
        <dbReference type="PROSITE" id="PS50835"/>
    </source>
</evidence>
<evidence type="ECO:0000256" key="1">
    <source>
        <dbReference type="SAM" id="MobiDB-lite"/>
    </source>
</evidence>
<dbReference type="InterPro" id="IPR003599">
    <property type="entry name" value="Ig_sub"/>
</dbReference>
<proteinExistence type="predicted"/>
<dbReference type="InterPro" id="IPR003598">
    <property type="entry name" value="Ig_sub2"/>
</dbReference>
<dbReference type="AlphaFoldDB" id="A0A8J4KYX5"/>
<dbReference type="Gene3D" id="2.60.40.10">
    <property type="entry name" value="Immunoglobulins"/>
    <property type="match status" value="5"/>
</dbReference>
<keyword evidence="2" id="KW-1133">Transmembrane helix</keyword>
<evidence type="ECO:0000256" key="2">
    <source>
        <dbReference type="SAM" id="Phobius"/>
    </source>
</evidence>
<dbReference type="SMART" id="SM00408">
    <property type="entry name" value="IGc2"/>
    <property type="match status" value="5"/>
</dbReference>
<feature type="domain" description="Ig-like" evidence="3">
    <location>
        <begin position="112"/>
        <end position="183"/>
    </location>
</feature>
<dbReference type="CDD" id="cd00096">
    <property type="entry name" value="Ig"/>
    <property type="match status" value="1"/>
</dbReference>
<accession>A0A8J4KYX5</accession>
<feature type="region of interest" description="Disordered" evidence="1">
    <location>
        <begin position="56"/>
        <end position="77"/>
    </location>
</feature>
<dbReference type="InterPro" id="IPR013098">
    <property type="entry name" value="Ig_I-set"/>
</dbReference>
<organism evidence="4 5">
    <name type="scientific">Eudyptes chrysocome</name>
    <name type="common">Western rockhopper penguin</name>
    <name type="synonym">Aptenodytes chrysocome</name>
    <dbReference type="NCBI Taxonomy" id="79626"/>
    <lineage>
        <taxon>Eukaryota</taxon>
        <taxon>Metazoa</taxon>
        <taxon>Chordata</taxon>
        <taxon>Craniata</taxon>
        <taxon>Vertebrata</taxon>
        <taxon>Euteleostomi</taxon>
        <taxon>Archelosauria</taxon>
        <taxon>Archosauria</taxon>
        <taxon>Dinosauria</taxon>
        <taxon>Saurischia</taxon>
        <taxon>Theropoda</taxon>
        <taxon>Coelurosauria</taxon>
        <taxon>Aves</taxon>
        <taxon>Neognathae</taxon>
        <taxon>Neoaves</taxon>
        <taxon>Aequornithes</taxon>
        <taxon>Sphenisciformes</taxon>
        <taxon>Spheniscidae</taxon>
        <taxon>Eudyptes</taxon>
    </lineage>
</organism>
<name>A0A8J4KYX5_EUDCH</name>
<feature type="domain" description="Ig-like" evidence="3">
    <location>
        <begin position="17"/>
        <end position="110"/>
    </location>
</feature>
<evidence type="ECO:0000313" key="4">
    <source>
        <dbReference type="EMBL" id="KAF1651519.1"/>
    </source>
</evidence>
<sequence length="585" mass="61596">ILQSASSPTSFLPADPPRNLQMKAFVESGEGTAVILFCAVESNPLSKITLLNGGQPVASSPPAGGDHPGQSGHISPAPNALRLELRDASEEDEGEYECQARSPLGSARASLPLRVQAVRVVVRPSAEVPEGTDVTLTCRDTGARPGTVYTWYKNGRWLAEGLDASLVLPAARRTDAGAYACLAGRGLRGRRAPPAALRVLYAPQEPSFISLVEPRGGRQAVLLCTVDSFPPSDIALHRGAGHAPLASTQGPADPRFTVQAAPNSLRVGMGDLEPRDAGLYICSANNSYGTASSSLRLDVGGVTVTVEPSPEVPEGTTATMNCSAIPWVGEEANYTWYKNSRWLREGPASSLVLAPVSSVDTGSYRCRASGTRGSAASAPLSLSVLCEYPLAPDALSSPWRASGTAWEGGHGHTMAHRQPHLPHADPPRDVSVSTFLENRSGRVGIVLCTADSHPASTIALYHRGQLLASSLAPATARGVRASPSHNSLRVELGAVGPEDSGEYTCVVGNRLGNATASAYFDVRTLTHLLAFTILAGLLMAVICVAALALLAVKLWPRMKGFWGWSHAEDTFELRSKQEQAQVGTS</sequence>
<keyword evidence="2" id="KW-0472">Membrane</keyword>
<dbReference type="InterPro" id="IPR036179">
    <property type="entry name" value="Ig-like_dom_sf"/>
</dbReference>
<dbReference type="InterPro" id="IPR013783">
    <property type="entry name" value="Ig-like_fold"/>
</dbReference>
<feature type="domain" description="Ig-like" evidence="3">
    <location>
        <begin position="427"/>
        <end position="526"/>
    </location>
</feature>
<keyword evidence="2" id="KW-0812">Transmembrane</keyword>
<dbReference type="Pfam" id="PF07679">
    <property type="entry name" value="I-set"/>
    <property type="match status" value="2"/>
</dbReference>
<dbReference type="PROSITE" id="PS50835">
    <property type="entry name" value="IG_LIKE"/>
    <property type="match status" value="5"/>
</dbReference>
<evidence type="ECO:0000313" key="5">
    <source>
        <dbReference type="Proteomes" id="UP000716595"/>
    </source>
</evidence>
<dbReference type="GO" id="GO:0005886">
    <property type="term" value="C:plasma membrane"/>
    <property type="evidence" value="ECO:0007669"/>
    <property type="project" value="TreeGrafter"/>
</dbReference>
<feature type="transmembrane region" description="Helical" evidence="2">
    <location>
        <begin position="528"/>
        <end position="552"/>
    </location>
</feature>
<dbReference type="SUPFAM" id="SSF48726">
    <property type="entry name" value="Immunoglobulin"/>
    <property type="match status" value="5"/>
</dbReference>
<feature type="domain" description="Ig-like" evidence="3">
    <location>
        <begin position="300"/>
        <end position="383"/>
    </location>
</feature>